<evidence type="ECO:0000313" key="2">
    <source>
        <dbReference type="EMBL" id="KAF9681336.1"/>
    </source>
</evidence>
<accession>A0A835N1D0</accession>
<dbReference type="InterPro" id="IPR001810">
    <property type="entry name" value="F-box_dom"/>
</dbReference>
<dbReference type="CDD" id="cd22162">
    <property type="entry name" value="F-box_AtSKIP3-like"/>
    <property type="match status" value="1"/>
</dbReference>
<dbReference type="PANTHER" id="PTHR32278">
    <property type="entry name" value="F-BOX DOMAIN-CONTAINING PROTEIN"/>
    <property type="match status" value="1"/>
</dbReference>
<reference evidence="2 3" key="1">
    <citation type="submission" date="2020-10" db="EMBL/GenBank/DDBJ databases">
        <title>Plant Genome Project.</title>
        <authorList>
            <person name="Zhang R.-G."/>
        </authorList>
    </citation>
    <scope>NUCLEOTIDE SEQUENCE [LARGE SCALE GENOMIC DNA]</scope>
    <source>
        <strain evidence="2">FAFU-HL-1</strain>
        <tissue evidence="2">Leaf</tissue>
    </source>
</reference>
<proteinExistence type="predicted"/>
<organism evidence="2 3">
    <name type="scientific">Salix dunnii</name>
    <dbReference type="NCBI Taxonomy" id="1413687"/>
    <lineage>
        <taxon>Eukaryota</taxon>
        <taxon>Viridiplantae</taxon>
        <taxon>Streptophyta</taxon>
        <taxon>Embryophyta</taxon>
        <taxon>Tracheophyta</taxon>
        <taxon>Spermatophyta</taxon>
        <taxon>Magnoliopsida</taxon>
        <taxon>eudicotyledons</taxon>
        <taxon>Gunneridae</taxon>
        <taxon>Pentapetalae</taxon>
        <taxon>rosids</taxon>
        <taxon>fabids</taxon>
        <taxon>Malpighiales</taxon>
        <taxon>Salicaceae</taxon>
        <taxon>Saliceae</taxon>
        <taxon>Salix</taxon>
    </lineage>
</organism>
<dbReference type="EMBL" id="JADGMS010000006">
    <property type="protein sequence ID" value="KAF9681336.1"/>
    <property type="molecule type" value="Genomic_DNA"/>
</dbReference>
<evidence type="ECO:0000313" key="3">
    <source>
        <dbReference type="Proteomes" id="UP000657918"/>
    </source>
</evidence>
<name>A0A835N1D0_9ROSI</name>
<evidence type="ECO:0000259" key="1">
    <source>
        <dbReference type="PROSITE" id="PS50181"/>
    </source>
</evidence>
<dbReference type="SUPFAM" id="SSF81383">
    <property type="entry name" value="F-box domain"/>
    <property type="match status" value="1"/>
</dbReference>
<dbReference type="Proteomes" id="UP000657918">
    <property type="component" value="Unassembled WGS sequence"/>
</dbReference>
<feature type="domain" description="F-box" evidence="1">
    <location>
        <begin position="194"/>
        <end position="240"/>
    </location>
</feature>
<dbReference type="InterPro" id="IPR025886">
    <property type="entry name" value="PP2-like"/>
</dbReference>
<gene>
    <name evidence="2" type="ORF">SADUNF_Sadunf06G0215400</name>
</gene>
<comment type="caution">
    <text evidence="2">The sequence shown here is derived from an EMBL/GenBank/DDBJ whole genome shotgun (WGS) entry which is preliminary data.</text>
</comment>
<keyword evidence="3" id="KW-1185">Reference proteome</keyword>
<dbReference type="PROSITE" id="PS50181">
    <property type="entry name" value="FBOX"/>
    <property type="match status" value="1"/>
</dbReference>
<protein>
    <recommendedName>
        <fullName evidence="1">F-box domain-containing protein</fullName>
    </recommendedName>
</protein>
<dbReference type="OrthoDB" id="1918565at2759"/>
<dbReference type="InterPro" id="IPR036047">
    <property type="entry name" value="F-box-like_dom_sf"/>
</dbReference>
<sequence>MNSVCSCSRPMIAAAKSMDINVFCLRRGVVIVTHGTSKSSSRRVCGAVRASMVDSYESSSDFSKRMEQAWLISQFYISIVCDGHSNLGQFRALHAIQMGMLNASGVGARDSSFSVITCSAKFLPEIPLVLFVLERGQCAALIVKELAFVPGGWMSLRSPSNNCNASVRKSKLPNRLRWQKGFHFRSKKLGISEEMPLNELPEGCIANALSFTTPQDVGRLSAVSPMFMSAAVSDVVWERFLPRDLESMLSTSSDGSRLLGSAASKKELYFSLCENPVLVDNGGKSFSLEKKSGKICCGLSARDLLITWGDAPEYWTWNSDPASRFPEVAELISVCWLEIRAKINTSMLSPTTLHTAYLVLKFSIDTYYDGLDDQPVEVAMKLDGEESCTRIVSWNAERRRGQVSRNARWSFALFSFSSRRSVPTRESDGHYPQERGDGWLEIELGEFFTKEGKDEELEIRVQEELVRAVKDAHDGLLPLKWHVEADKFSNHTVDAETGTTKGTKLYY</sequence>
<dbReference type="AlphaFoldDB" id="A0A835N1D0"/>
<dbReference type="Pfam" id="PF14299">
    <property type="entry name" value="PP2"/>
    <property type="match status" value="1"/>
</dbReference>
<dbReference type="PANTHER" id="PTHR32278:SF143">
    <property type="entry name" value="F-BOX PROTEIN PP2-B1"/>
    <property type="match status" value="1"/>
</dbReference>